<dbReference type="SUPFAM" id="SSF109854">
    <property type="entry name" value="DinB/YfiT-like putative metalloenzymes"/>
    <property type="match status" value="1"/>
</dbReference>
<reference evidence="3 4" key="2">
    <citation type="submission" date="2018-03" db="EMBL/GenBank/DDBJ databases">
        <title>Cross-interface Injection: A General Nanoliter Liquid Handling Method Applied to Single Cells Genome Amplification Automated Nanoliter Liquid Handling Applied to Single Cell Multiple Displacement Amplification.</title>
        <authorList>
            <person name="Yun J."/>
            <person name="Xu P."/>
            <person name="Xu J."/>
            <person name="Dai X."/>
            <person name="Wang Y."/>
            <person name="Zheng X."/>
            <person name="Cao C."/>
            <person name="Yi Q."/>
            <person name="Zhu Y."/>
            <person name="Wang L."/>
            <person name="Dong Z."/>
            <person name="Huang Y."/>
            <person name="Huang L."/>
            <person name="Du W."/>
        </authorList>
    </citation>
    <scope>NUCLEOTIDE SEQUENCE [LARGE SCALE GENOMIC DNA]</scope>
    <source>
        <strain evidence="3 4">Z-D1-2</strain>
    </source>
</reference>
<evidence type="ECO:0000259" key="1">
    <source>
        <dbReference type="Pfam" id="PF12867"/>
    </source>
</evidence>
<evidence type="ECO:0000313" key="3">
    <source>
        <dbReference type="EMBL" id="PTB97191.1"/>
    </source>
</evidence>
<dbReference type="Proteomes" id="UP000636010">
    <property type="component" value="Unassembled WGS sequence"/>
</dbReference>
<dbReference type="EMBL" id="BMEC01000002">
    <property type="protein sequence ID" value="GGC24530.1"/>
    <property type="molecule type" value="Genomic_DNA"/>
</dbReference>
<gene>
    <name evidence="3" type="ORF">C9994_03840</name>
    <name evidence="2" type="ORF">GCM10011506_07290</name>
</gene>
<dbReference type="EMBL" id="PYVU01000021">
    <property type="protein sequence ID" value="PTB97191.1"/>
    <property type="molecule type" value="Genomic_DNA"/>
</dbReference>
<reference evidence="2" key="1">
    <citation type="journal article" date="2014" name="Int. J. Syst. Evol. Microbiol.">
        <title>Complete genome of a new Firmicutes species belonging to the dominant human colonic microbiota ('Ruminococcus bicirculans') reveals two chromosomes and a selective capacity to utilize plant glucans.</title>
        <authorList>
            <consortium name="NISC Comparative Sequencing Program"/>
            <person name="Wegmann U."/>
            <person name="Louis P."/>
            <person name="Goesmann A."/>
            <person name="Henrissat B."/>
            <person name="Duncan S.H."/>
            <person name="Flint H.J."/>
        </authorList>
    </citation>
    <scope>NUCLEOTIDE SEQUENCE</scope>
    <source>
        <strain evidence="2">CGMCC 1.10832</strain>
    </source>
</reference>
<dbReference type="InterPro" id="IPR034660">
    <property type="entry name" value="DinB/YfiT-like"/>
</dbReference>
<dbReference type="RefSeq" id="WP_188460451.1">
    <property type="nucleotide sequence ID" value="NZ_BAABHU010000002.1"/>
</dbReference>
<organism evidence="3 4">
    <name type="scientific">Marivirga lumbricoides</name>
    <dbReference type="NCBI Taxonomy" id="1046115"/>
    <lineage>
        <taxon>Bacteria</taxon>
        <taxon>Pseudomonadati</taxon>
        <taxon>Bacteroidota</taxon>
        <taxon>Cytophagia</taxon>
        <taxon>Cytophagales</taxon>
        <taxon>Marivirgaceae</taxon>
        <taxon>Marivirga</taxon>
    </lineage>
</organism>
<reference evidence="5" key="3">
    <citation type="journal article" date="2019" name="Int. J. Syst. Evol. Microbiol.">
        <title>The Global Catalogue of Microorganisms (GCM) 10K type strain sequencing project: providing services to taxonomists for standard genome sequencing and annotation.</title>
        <authorList>
            <consortium name="The Broad Institute Genomics Platform"/>
            <consortium name="The Broad Institute Genome Sequencing Center for Infectious Disease"/>
            <person name="Wu L."/>
            <person name="Ma J."/>
        </authorList>
    </citation>
    <scope>NUCLEOTIDE SEQUENCE [LARGE SCALE GENOMIC DNA]</scope>
    <source>
        <strain evidence="5">CGMCC 1.10832</strain>
    </source>
</reference>
<keyword evidence="5" id="KW-1185">Reference proteome</keyword>
<reference evidence="2" key="4">
    <citation type="submission" date="2024-05" db="EMBL/GenBank/DDBJ databases">
        <authorList>
            <person name="Sun Q."/>
            <person name="Zhou Y."/>
        </authorList>
    </citation>
    <scope>NUCLEOTIDE SEQUENCE</scope>
    <source>
        <strain evidence="2">CGMCC 1.10832</strain>
    </source>
</reference>
<dbReference type="Pfam" id="PF12867">
    <property type="entry name" value="DinB_2"/>
    <property type="match status" value="1"/>
</dbReference>
<sequence>MESIFKAWKTSRNLYLEYFEKYTLEQLNKIPVGFNNNLIWNIGHIIVAQQALVYKGSNLEGYIPEKLFGLYKPGTKPTGQTTQTEVDELKELLISLIDQTIQDFRNDTFETFNERMTGTGFHLSSLADAFEFNNYHEGLHLGYMMSIRKFV</sequence>
<evidence type="ECO:0000313" key="2">
    <source>
        <dbReference type="EMBL" id="GGC24530.1"/>
    </source>
</evidence>
<dbReference type="AlphaFoldDB" id="A0A2T4DTM9"/>
<accession>A0A2T4DTM9</accession>
<name>A0A2T4DTM9_9BACT</name>
<dbReference type="Proteomes" id="UP000240608">
    <property type="component" value="Unassembled WGS sequence"/>
</dbReference>
<evidence type="ECO:0000313" key="5">
    <source>
        <dbReference type="Proteomes" id="UP000636010"/>
    </source>
</evidence>
<protein>
    <submittedName>
        <fullName evidence="3">DinB family protein</fullName>
    </submittedName>
</protein>
<feature type="domain" description="DinB-like" evidence="1">
    <location>
        <begin position="8"/>
        <end position="144"/>
    </location>
</feature>
<dbReference type="InterPro" id="IPR024775">
    <property type="entry name" value="DinB-like"/>
</dbReference>
<comment type="caution">
    <text evidence="3">The sequence shown here is derived from an EMBL/GenBank/DDBJ whole genome shotgun (WGS) entry which is preliminary data.</text>
</comment>
<dbReference type="Gene3D" id="1.20.120.450">
    <property type="entry name" value="dinb family like domain"/>
    <property type="match status" value="1"/>
</dbReference>
<evidence type="ECO:0000313" key="4">
    <source>
        <dbReference type="Proteomes" id="UP000240608"/>
    </source>
</evidence>
<proteinExistence type="predicted"/>